<dbReference type="OMA" id="YRDISEY"/>
<proteinExistence type="predicted"/>
<dbReference type="Pfam" id="PF06966">
    <property type="entry name" value="DUF1295"/>
    <property type="match status" value="1"/>
</dbReference>
<dbReference type="PROSITE" id="PS50244">
    <property type="entry name" value="S5A_REDUCTASE"/>
    <property type="match status" value="1"/>
</dbReference>
<accession>A0A1U7LRL4</accession>
<name>A0A1U7LRL4_NEOID</name>
<organism evidence="1 2">
    <name type="scientific">Neolecta irregularis (strain DAH-3)</name>
    <dbReference type="NCBI Taxonomy" id="1198029"/>
    <lineage>
        <taxon>Eukaryota</taxon>
        <taxon>Fungi</taxon>
        <taxon>Dikarya</taxon>
        <taxon>Ascomycota</taxon>
        <taxon>Taphrinomycotina</taxon>
        <taxon>Neolectales</taxon>
        <taxon>Neolectaceae</taxon>
        <taxon>Neolecta</taxon>
    </lineage>
</organism>
<dbReference type="PANTHER" id="PTHR32251">
    <property type="entry name" value="3-OXO-5-ALPHA-STEROID 4-DEHYDROGENASE"/>
    <property type="match status" value="1"/>
</dbReference>
<protein>
    <submittedName>
        <fullName evidence="1">Uncharacterized protein</fullName>
    </submittedName>
</protein>
<gene>
    <name evidence="1" type="ORF">NEOLI_002984</name>
</gene>
<dbReference type="AlphaFoldDB" id="A0A1U7LRL4"/>
<comment type="caution">
    <text evidence="1">The sequence shown here is derived from an EMBL/GenBank/DDBJ whole genome shotgun (WGS) entry which is preliminary data.</text>
</comment>
<dbReference type="InterPro" id="IPR010721">
    <property type="entry name" value="UstE-like"/>
</dbReference>
<sequence>MAVNAAPATTLVSFGFRDLIGILLWDAGFAFEVIADHQKADWRARKEPKKHSQEFIREGLWSTSQHPNYFGEMTLWTGTWIIANHALNKTVIYPSWMGLASGISPVFLRLLLTKVSGVPLQEVANDKKFGGKKDYEEYKRNTPVVIPKLFS</sequence>
<dbReference type="Gene3D" id="1.20.120.1630">
    <property type="match status" value="1"/>
</dbReference>
<dbReference type="Proteomes" id="UP000186594">
    <property type="component" value="Unassembled WGS sequence"/>
</dbReference>
<reference evidence="1 2" key="1">
    <citation type="submission" date="2016-04" db="EMBL/GenBank/DDBJ databases">
        <title>Evolutionary innovation and constraint leading to complex multicellularity in the Ascomycota.</title>
        <authorList>
            <person name="Cisse O."/>
            <person name="Nguyen A."/>
            <person name="Hewitt D.A."/>
            <person name="Jedd G."/>
            <person name="Stajich J.E."/>
        </authorList>
    </citation>
    <scope>NUCLEOTIDE SEQUENCE [LARGE SCALE GENOMIC DNA]</scope>
    <source>
        <strain evidence="1 2">DAH-3</strain>
    </source>
</reference>
<dbReference type="GO" id="GO:0016020">
    <property type="term" value="C:membrane"/>
    <property type="evidence" value="ECO:0007669"/>
    <property type="project" value="TreeGrafter"/>
</dbReference>
<evidence type="ECO:0000313" key="2">
    <source>
        <dbReference type="Proteomes" id="UP000186594"/>
    </source>
</evidence>
<evidence type="ECO:0000313" key="1">
    <source>
        <dbReference type="EMBL" id="OLL25161.1"/>
    </source>
</evidence>
<dbReference type="PANTHER" id="PTHR32251:SF17">
    <property type="entry name" value="STEROID 5-ALPHA REDUCTASE C-TERMINAL DOMAIN-CONTAINING PROTEIN"/>
    <property type="match status" value="1"/>
</dbReference>
<dbReference type="OrthoDB" id="201504at2759"/>
<dbReference type="EMBL" id="LXFE01000487">
    <property type="protein sequence ID" value="OLL25161.1"/>
    <property type="molecule type" value="Genomic_DNA"/>
</dbReference>
<keyword evidence="2" id="KW-1185">Reference proteome</keyword>